<dbReference type="EMBL" id="JABSTU010000002">
    <property type="protein sequence ID" value="KAH8037061.1"/>
    <property type="molecule type" value="Genomic_DNA"/>
</dbReference>
<dbReference type="Proteomes" id="UP000821866">
    <property type="component" value="Chromosome 10"/>
</dbReference>
<proteinExistence type="predicted"/>
<comment type="caution">
    <text evidence="1">The sequence shown here is derived from an EMBL/GenBank/DDBJ whole genome shotgun (WGS) entry which is preliminary data.</text>
</comment>
<name>A0A9J6ESB7_RHIMP</name>
<reference evidence="1" key="1">
    <citation type="journal article" date="2020" name="Cell">
        <title>Large-Scale Comparative Analyses of Tick Genomes Elucidate Their Genetic Diversity and Vector Capacities.</title>
        <authorList>
            <consortium name="Tick Genome and Microbiome Consortium (TIGMIC)"/>
            <person name="Jia N."/>
            <person name="Wang J."/>
            <person name="Shi W."/>
            <person name="Du L."/>
            <person name="Sun Y."/>
            <person name="Zhan W."/>
            <person name="Jiang J.F."/>
            <person name="Wang Q."/>
            <person name="Zhang B."/>
            <person name="Ji P."/>
            <person name="Bell-Sakyi L."/>
            <person name="Cui X.M."/>
            <person name="Yuan T.T."/>
            <person name="Jiang B.G."/>
            <person name="Yang W.F."/>
            <person name="Lam T.T."/>
            <person name="Chang Q.C."/>
            <person name="Ding S.J."/>
            <person name="Wang X.J."/>
            <person name="Zhu J.G."/>
            <person name="Ruan X.D."/>
            <person name="Zhao L."/>
            <person name="Wei J.T."/>
            <person name="Ye R.Z."/>
            <person name="Que T.C."/>
            <person name="Du C.H."/>
            <person name="Zhou Y.H."/>
            <person name="Cheng J.X."/>
            <person name="Dai P.F."/>
            <person name="Guo W.B."/>
            <person name="Han X.H."/>
            <person name="Huang E.J."/>
            <person name="Li L.F."/>
            <person name="Wei W."/>
            <person name="Gao Y.C."/>
            <person name="Liu J.Z."/>
            <person name="Shao H.Z."/>
            <person name="Wang X."/>
            <person name="Wang C.C."/>
            <person name="Yang T.C."/>
            <person name="Huo Q.B."/>
            <person name="Li W."/>
            <person name="Chen H.Y."/>
            <person name="Chen S.E."/>
            <person name="Zhou L.G."/>
            <person name="Ni X.B."/>
            <person name="Tian J.H."/>
            <person name="Sheng Y."/>
            <person name="Liu T."/>
            <person name="Pan Y.S."/>
            <person name="Xia L.Y."/>
            <person name="Li J."/>
            <person name="Zhao F."/>
            <person name="Cao W.C."/>
        </authorList>
    </citation>
    <scope>NUCLEOTIDE SEQUENCE</scope>
    <source>
        <strain evidence="1">Rmic-2018</strain>
    </source>
</reference>
<protein>
    <submittedName>
        <fullName evidence="1">Uncharacterized protein</fullName>
    </submittedName>
</protein>
<dbReference type="OMA" id="ECVHIHY"/>
<keyword evidence="2" id="KW-1185">Reference proteome</keyword>
<reference evidence="1" key="2">
    <citation type="submission" date="2021-09" db="EMBL/GenBank/DDBJ databases">
        <authorList>
            <person name="Jia N."/>
            <person name="Wang J."/>
            <person name="Shi W."/>
            <person name="Du L."/>
            <person name="Sun Y."/>
            <person name="Zhan W."/>
            <person name="Jiang J."/>
            <person name="Wang Q."/>
            <person name="Zhang B."/>
            <person name="Ji P."/>
            <person name="Sakyi L.B."/>
            <person name="Cui X."/>
            <person name="Yuan T."/>
            <person name="Jiang B."/>
            <person name="Yang W."/>
            <person name="Lam T.T.-Y."/>
            <person name="Chang Q."/>
            <person name="Ding S."/>
            <person name="Wang X."/>
            <person name="Zhu J."/>
            <person name="Ruan X."/>
            <person name="Zhao L."/>
            <person name="Wei J."/>
            <person name="Que T."/>
            <person name="Du C."/>
            <person name="Cheng J."/>
            <person name="Dai P."/>
            <person name="Han X."/>
            <person name="Huang E."/>
            <person name="Gao Y."/>
            <person name="Liu J."/>
            <person name="Shao H."/>
            <person name="Ye R."/>
            <person name="Li L."/>
            <person name="Wei W."/>
            <person name="Wang X."/>
            <person name="Wang C."/>
            <person name="Huo Q."/>
            <person name="Li W."/>
            <person name="Guo W."/>
            <person name="Chen H."/>
            <person name="Chen S."/>
            <person name="Zhou L."/>
            <person name="Zhou L."/>
            <person name="Ni X."/>
            <person name="Tian J."/>
            <person name="Zhou Y."/>
            <person name="Sheng Y."/>
            <person name="Liu T."/>
            <person name="Pan Y."/>
            <person name="Xia L."/>
            <person name="Li J."/>
            <person name="Zhao F."/>
            <person name="Cao W."/>
        </authorList>
    </citation>
    <scope>NUCLEOTIDE SEQUENCE</scope>
    <source>
        <strain evidence="1">Rmic-2018</strain>
        <tissue evidence="1">Larvae</tissue>
    </source>
</reference>
<dbReference type="OrthoDB" id="10370605at2759"/>
<accession>A0A9J6ESB7</accession>
<dbReference type="VEuPathDB" id="VectorBase:LOC119179734"/>
<organism evidence="1 2">
    <name type="scientific">Rhipicephalus microplus</name>
    <name type="common">Cattle tick</name>
    <name type="synonym">Boophilus microplus</name>
    <dbReference type="NCBI Taxonomy" id="6941"/>
    <lineage>
        <taxon>Eukaryota</taxon>
        <taxon>Metazoa</taxon>
        <taxon>Ecdysozoa</taxon>
        <taxon>Arthropoda</taxon>
        <taxon>Chelicerata</taxon>
        <taxon>Arachnida</taxon>
        <taxon>Acari</taxon>
        <taxon>Parasitiformes</taxon>
        <taxon>Ixodida</taxon>
        <taxon>Ixodoidea</taxon>
        <taxon>Ixodidae</taxon>
        <taxon>Rhipicephalinae</taxon>
        <taxon>Rhipicephalus</taxon>
        <taxon>Boophilus</taxon>
    </lineage>
</organism>
<evidence type="ECO:0000313" key="2">
    <source>
        <dbReference type="Proteomes" id="UP000821866"/>
    </source>
</evidence>
<dbReference type="AlphaFoldDB" id="A0A9J6ESB7"/>
<evidence type="ECO:0000313" key="1">
    <source>
        <dbReference type="EMBL" id="KAH8037061.1"/>
    </source>
</evidence>
<sequence length="575" mass="65069">MAESGEGVTAFLGMNEDVSDLVRRLVSPAAVTELVLRNHVVPQPEKLLELIGRCVRLRRLHCASCALPPSELFEVTVERLPHLEELELSLVGTFAANTDGEIWNLHRIASRRAAIVLSRSCLRRLYVEVGGDHNFELLRELLGFYPRLTELHVHVVRGGTFSKALSVCLHLHNSLLKLESFTFTSELPLPFPYEPDLSSPFSVIAAVCANLRHKWSDASWSSLGLLEIANSDRISALPPQMIIVAVLNDETERLFSAASRPRLWTHVRQLCLLLLTPNAEELFYPAAGGAFRECLRNFFSVALEHVVELNLSSLHVRPNLDLMDLLQERMLNTLKAFSVPPCAFRSQSAVRRLEASCPNLVDLDVRIQRLQRHSLCASCELLLSPEWNERPRSKPKEGYYRYNAIDRLTLCDVSSDALLWFLECYGAAVRLRLVNWCYFDKLHYGRLCEHLGENGSIRCLVIQHPHLPIQDELLQVSLSLMASLRHLCLLTWMPVGNIEALLYLDQILDRARQLECVHIHYKHHTEATEQRVTWLRRGQDGVLSRGGPCIACCSTATFIGMVKPVNRDCETVFVA</sequence>
<gene>
    <name evidence="1" type="ORF">HPB51_008485</name>
</gene>